<comment type="catalytic activity">
    <reaction evidence="16 17">
        <text>UDP-N-acetyl-alpha-D-muramate + NADP(+) = UDP-N-acetyl-3-O-(1-carboxyvinyl)-alpha-D-glucosamine + NADPH + H(+)</text>
        <dbReference type="Rhea" id="RHEA:12248"/>
        <dbReference type="ChEBI" id="CHEBI:15378"/>
        <dbReference type="ChEBI" id="CHEBI:57783"/>
        <dbReference type="ChEBI" id="CHEBI:58349"/>
        <dbReference type="ChEBI" id="CHEBI:68483"/>
        <dbReference type="ChEBI" id="CHEBI:70757"/>
        <dbReference type="EC" id="1.3.1.98"/>
    </reaction>
</comment>
<comment type="subcellular location">
    <subcellularLocation>
        <location evidence="3 17">Cytoplasm</location>
    </subcellularLocation>
</comment>
<reference evidence="20" key="1">
    <citation type="submission" date="2019-02" db="EMBL/GenBank/DDBJ databases">
        <title>Glaciihabitans arcticus sp. nov., a psychrotolerant bacterium isolated from polar soil.</title>
        <authorList>
            <person name="Dahal R.H."/>
        </authorList>
    </citation>
    <scope>NUCLEOTIDE SEQUENCE [LARGE SCALE GENOMIC DNA]</scope>
    <source>
        <strain evidence="20">RP-3-7</strain>
    </source>
</reference>
<evidence type="ECO:0000256" key="5">
    <source>
        <dbReference type="ARBA" id="ARBA00010485"/>
    </source>
</evidence>
<comment type="pathway">
    <text evidence="4 17">Cell wall biogenesis; peptidoglycan biosynthesis.</text>
</comment>
<keyword evidence="13 17" id="KW-0560">Oxidoreductase</keyword>
<protein>
    <recommendedName>
        <fullName evidence="17">UDP-N-acetylenolpyruvoylglucosamine reductase</fullName>
        <ecNumber evidence="17">1.3.1.98</ecNumber>
    </recommendedName>
    <alternativeName>
        <fullName evidence="17">UDP-N-acetylmuramate dehydrogenase</fullName>
    </alternativeName>
</protein>
<dbReference type="Gene3D" id="3.30.43.10">
    <property type="entry name" value="Uridine Diphospho-n-acetylenolpyruvylglucosamine Reductase, domain 2"/>
    <property type="match status" value="1"/>
</dbReference>
<comment type="cofactor">
    <cofactor evidence="1 17">
        <name>FAD</name>
        <dbReference type="ChEBI" id="CHEBI:57692"/>
    </cofactor>
</comment>
<dbReference type="InterPro" id="IPR016166">
    <property type="entry name" value="FAD-bd_PCMH"/>
</dbReference>
<evidence type="ECO:0000256" key="6">
    <source>
        <dbReference type="ARBA" id="ARBA00022490"/>
    </source>
</evidence>
<evidence type="ECO:0000256" key="2">
    <source>
        <dbReference type="ARBA" id="ARBA00003921"/>
    </source>
</evidence>
<evidence type="ECO:0000259" key="18">
    <source>
        <dbReference type="PROSITE" id="PS51387"/>
    </source>
</evidence>
<evidence type="ECO:0000256" key="13">
    <source>
        <dbReference type="ARBA" id="ARBA00023002"/>
    </source>
</evidence>
<evidence type="ECO:0000256" key="15">
    <source>
        <dbReference type="ARBA" id="ARBA00023316"/>
    </source>
</evidence>
<keyword evidence="15 17" id="KW-0961">Cell wall biogenesis/degradation</keyword>
<dbReference type="GO" id="GO:0071555">
    <property type="term" value="P:cell wall organization"/>
    <property type="evidence" value="ECO:0007669"/>
    <property type="project" value="UniProtKB-KW"/>
</dbReference>
<accession>A0A4Q9GQI7</accession>
<evidence type="ECO:0000256" key="9">
    <source>
        <dbReference type="ARBA" id="ARBA00022827"/>
    </source>
</evidence>
<keyword evidence="7 17" id="KW-0132">Cell division</keyword>
<sequence length="363" mass="38186">MPSDLSAYTTLRVGGPARLLIDQYESLVDTMREVWESGEPWLVLGGGSNVVIGDEGFDGSVVRITDAGFEARDNGDGTVRVRASAGHSWDALVAETVSRGWAGIEGLSGIPGTCGAAPIQNIGAYGQELASVLVSVEFLDYLTGDLVTLSAAELELSYRHSALKGGRLGVVLSIDLALTATADGLSEPIAYDQLAGALGVALGARVPLADVRASVLQLRASKGMVLDPTDPDTASAGSFFTNPIVGENFARTLPEAAPRWLMEPEPADRVVPLGEEPAPPAERSDFRVKLSAAWLIERAGIRRGFSLPGSKAAISSKHTLAITNTGGATATEISELARYVQTRVFSEFGVRLQPEPVFIGLEL</sequence>
<evidence type="ECO:0000256" key="10">
    <source>
        <dbReference type="ARBA" id="ARBA00022857"/>
    </source>
</evidence>
<comment type="caution">
    <text evidence="19">The sequence shown here is derived from an EMBL/GenBank/DDBJ whole genome shotgun (WGS) entry which is preliminary data.</text>
</comment>
<feature type="domain" description="FAD-binding PCMH-type" evidence="18">
    <location>
        <begin position="12"/>
        <end position="211"/>
    </location>
</feature>
<keyword evidence="12 17" id="KW-0573">Peptidoglycan synthesis</keyword>
<proteinExistence type="inferred from homology"/>
<comment type="similarity">
    <text evidence="5 17">Belongs to the MurB family.</text>
</comment>
<evidence type="ECO:0000256" key="11">
    <source>
        <dbReference type="ARBA" id="ARBA00022960"/>
    </source>
</evidence>
<dbReference type="InterPro" id="IPR011601">
    <property type="entry name" value="MurB_C"/>
</dbReference>
<keyword evidence="6 17" id="KW-0963">Cytoplasm</keyword>
<keyword evidence="10 17" id="KW-0521">NADP</keyword>
<dbReference type="Pfam" id="PF02873">
    <property type="entry name" value="MurB_C"/>
    <property type="match status" value="1"/>
</dbReference>
<dbReference type="InterPro" id="IPR016167">
    <property type="entry name" value="FAD-bd_PCMH_sub1"/>
</dbReference>
<dbReference type="InterPro" id="IPR003170">
    <property type="entry name" value="MurB"/>
</dbReference>
<feature type="active site" description="Proton donor" evidence="17">
    <location>
        <position position="238"/>
    </location>
</feature>
<dbReference type="PANTHER" id="PTHR21071:SF4">
    <property type="entry name" value="UDP-N-ACETYLENOLPYRUVOYLGLUCOSAMINE REDUCTASE"/>
    <property type="match status" value="1"/>
</dbReference>
<dbReference type="Pfam" id="PF01565">
    <property type="entry name" value="FAD_binding_4"/>
    <property type="match status" value="1"/>
</dbReference>
<comment type="function">
    <text evidence="2 17">Cell wall formation.</text>
</comment>
<organism evidence="19 20">
    <name type="scientific">Glaciihabitans arcticus</name>
    <dbReference type="NCBI Taxonomy" id="2668039"/>
    <lineage>
        <taxon>Bacteria</taxon>
        <taxon>Bacillati</taxon>
        <taxon>Actinomycetota</taxon>
        <taxon>Actinomycetes</taxon>
        <taxon>Micrococcales</taxon>
        <taxon>Microbacteriaceae</taxon>
        <taxon>Glaciihabitans</taxon>
    </lineage>
</organism>
<evidence type="ECO:0000256" key="7">
    <source>
        <dbReference type="ARBA" id="ARBA00022618"/>
    </source>
</evidence>
<keyword evidence="14 17" id="KW-0131">Cell cycle</keyword>
<dbReference type="GO" id="GO:0009252">
    <property type="term" value="P:peptidoglycan biosynthetic process"/>
    <property type="evidence" value="ECO:0007669"/>
    <property type="project" value="UniProtKB-UniRule"/>
</dbReference>
<dbReference type="HAMAP" id="MF_00037">
    <property type="entry name" value="MurB"/>
    <property type="match status" value="1"/>
</dbReference>
<dbReference type="InterPro" id="IPR016169">
    <property type="entry name" value="FAD-bd_PCMH_sub2"/>
</dbReference>
<dbReference type="GO" id="GO:0008762">
    <property type="term" value="F:UDP-N-acetylmuramate dehydrogenase activity"/>
    <property type="evidence" value="ECO:0007669"/>
    <property type="project" value="UniProtKB-UniRule"/>
</dbReference>
<dbReference type="PANTHER" id="PTHR21071">
    <property type="entry name" value="UDP-N-ACETYLENOLPYRUVOYLGLUCOSAMINE REDUCTASE"/>
    <property type="match status" value="1"/>
</dbReference>
<dbReference type="Proteomes" id="UP000294194">
    <property type="component" value="Unassembled WGS sequence"/>
</dbReference>
<dbReference type="SUPFAM" id="SSF56194">
    <property type="entry name" value="Uridine diphospho-N-Acetylenolpyruvylglucosamine reductase, MurB, C-terminal domain"/>
    <property type="match status" value="1"/>
</dbReference>
<evidence type="ECO:0000256" key="12">
    <source>
        <dbReference type="ARBA" id="ARBA00022984"/>
    </source>
</evidence>
<feature type="active site" evidence="17">
    <location>
        <position position="355"/>
    </location>
</feature>
<dbReference type="InterPro" id="IPR036635">
    <property type="entry name" value="MurB_C_sf"/>
</dbReference>
<dbReference type="AlphaFoldDB" id="A0A4Q9GQI7"/>
<feature type="active site" evidence="17">
    <location>
        <position position="159"/>
    </location>
</feature>
<dbReference type="Gene3D" id="3.90.78.10">
    <property type="entry name" value="UDP-N-acetylenolpyruvoylglucosamine reductase, C-terminal domain"/>
    <property type="match status" value="1"/>
</dbReference>
<evidence type="ECO:0000256" key="8">
    <source>
        <dbReference type="ARBA" id="ARBA00022630"/>
    </source>
</evidence>
<dbReference type="GO" id="GO:0005829">
    <property type="term" value="C:cytosol"/>
    <property type="evidence" value="ECO:0007669"/>
    <property type="project" value="TreeGrafter"/>
</dbReference>
<keyword evidence="20" id="KW-1185">Reference proteome</keyword>
<evidence type="ECO:0000313" key="19">
    <source>
        <dbReference type="EMBL" id="TBN55515.1"/>
    </source>
</evidence>
<evidence type="ECO:0000256" key="1">
    <source>
        <dbReference type="ARBA" id="ARBA00001974"/>
    </source>
</evidence>
<dbReference type="GO" id="GO:0008360">
    <property type="term" value="P:regulation of cell shape"/>
    <property type="evidence" value="ECO:0007669"/>
    <property type="project" value="UniProtKB-KW"/>
</dbReference>
<evidence type="ECO:0000313" key="20">
    <source>
        <dbReference type="Proteomes" id="UP000294194"/>
    </source>
</evidence>
<dbReference type="PROSITE" id="PS51387">
    <property type="entry name" value="FAD_PCMH"/>
    <property type="match status" value="1"/>
</dbReference>
<dbReference type="InterPro" id="IPR006094">
    <property type="entry name" value="Oxid_FAD_bind_N"/>
</dbReference>
<keyword evidence="8 17" id="KW-0285">Flavoprotein</keyword>
<dbReference type="RefSeq" id="WP_130983086.1">
    <property type="nucleotide sequence ID" value="NZ_SISG01000002.1"/>
</dbReference>
<dbReference type="InterPro" id="IPR036318">
    <property type="entry name" value="FAD-bd_PCMH-like_sf"/>
</dbReference>
<name>A0A4Q9GQI7_9MICO</name>
<keyword evidence="9 17" id="KW-0274">FAD</keyword>
<dbReference type="EC" id="1.3.1.98" evidence="17"/>
<evidence type="ECO:0000256" key="17">
    <source>
        <dbReference type="HAMAP-Rule" id="MF_00037"/>
    </source>
</evidence>
<dbReference type="Gene3D" id="3.30.465.10">
    <property type="match status" value="1"/>
</dbReference>
<evidence type="ECO:0000256" key="14">
    <source>
        <dbReference type="ARBA" id="ARBA00023306"/>
    </source>
</evidence>
<gene>
    <name evidence="17" type="primary">murB</name>
    <name evidence="19" type="ORF">EYE40_15055</name>
</gene>
<evidence type="ECO:0000256" key="3">
    <source>
        <dbReference type="ARBA" id="ARBA00004496"/>
    </source>
</evidence>
<dbReference type="SUPFAM" id="SSF56176">
    <property type="entry name" value="FAD-binding/transporter-associated domain-like"/>
    <property type="match status" value="1"/>
</dbReference>
<dbReference type="GO" id="GO:0051301">
    <property type="term" value="P:cell division"/>
    <property type="evidence" value="ECO:0007669"/>
    <property type="project" value="UniProtKB-KW"/>
</dbReference>
<dbReference type="NCBIfam" id="NF010478">
    <property type="entry name" value="PRK13903.1"/>
    <property type="match status" value="1"/>
</dbReference>
<dbReference type="UniPathway" id="UPA00219"/>
<evidence type="ECO:0000256" key="16">
    <source>
        <dbReference type="ARBA" id="ARBA00048914"/>
    </source>
</evidence>
<evidence type="ECO:0000256" key="4">
    <source>
        <dbReference type="ARBA" id="ARBA00004752"/>
    </source>
</evidence>
<keyword evidence="11 17" id="KW-0133">Cell shape</keyword>
<dbReference type="EMBL" id="SISG01000002">
    <property type="protein sequence ID" value="TBN55515.1"/>
    <property type="molecule type" value="Genomic_DNA"/>
</dbReference>
<dbReference type="GO" id="GO:0071949">
    <property type="term" value="F:FAD binding"/>
    <property type="evidence" value="ECO:0007669"/>
    <property type="project" value="InterPro"/>
</dbReference>